<accession>A0ACD3APB4</accession>
<sequence length="165" mass="17922">MKRVDVATRSALGSFVFLTNVMGSCPSPSASVSSHMFLRRKPVPSDMVSLWITPSCPIHTTQFYLFTCSLLGSTCSGSSAFPLLLDSLVSPSIVSLVGILFSLSWAYTVQCIAVSIGTLCCQILIRSSVFIPLKPSLQLRKCGKLVALRLIRVIDYRVSCHNTTT</sequence>
<proteinExistence type="predicted"/>
<reference evidence="1 2" key="1">
    <citation type="journal article" date="2019" name="Nat. Ecol. Evol.">
        <title>Megaphylogeny resolves global patterns of mushroom evolution.</title>
        <authorList>
            <person name="Varga T."/>
            <person name="Krizsan K."/>
            <person name="Foldi C."/>
            <person name="Dima B."/>
            <person name="Sanchez-Garcia M."/>
            <person name="Sanchez-Ramirez S."/>
            <person name="Szollosi G.J."/>
            <person name="Szarkandi J.G."/>
            <person name="Papp V."/>
            <person name="Albert L."/>
            <person name="Andreopoulos W."/>
            <person name="Angelini C."/>
            <person name="Antonin V."/>
            <person name="Barry K.W."/>
            <person name="Bougher N.L."/>
            <person name="Buchanan P."/>
            <person name="Buyck B."/>
            <person name="Bense V."/>
            <person name="Catcheside P."/>
            <person name="Chovatia M."/>
            <person name="Cooper J."/>
            <person name="Damon W."/>
            <person name="Desjardin D."/>
            <person name="Finy P."/>
            <person name="Geml J."/>
            <person name="Haridas S."/>
            <person name="Hughes K."/>
            <person name="Justo A."/>
            <person name="Karasinski D."/>
            <person name="Kautmanova I."/>
            <person name="Kiss B."/>
            <person name="Kocsube S."/>
            <person name="Kotiranta H."/>
            <person name="LaButti K.M."/>
            <person name="Lechner B.E."/>
            <person name="Liimatainen K."/>
            <person name="Lipzen A."/>
            <person name="Lukacs Z."/>
            <person name="Mihaltcheva S."/>
            <person name="Morgado L.N."/>
            <person name="Niskanen T."/>
            <person name="Noordeloos M.E."/>
            <person name="Ohm R.A."/>
            <person name="Ortiz-Santana B."/>
            <person name="Ovrebo C."/>
            <person name="Racz N."/>
            <person name="Riley R."/>
            <person name="Savchenko A."/>
            <person name="Shiryaev A."/>
            <person name="Soop K."/>
            <person name="Spirin V."/>
            <person name="Szebenyi C."/>
            <person name="Tomsovsky M."/>
            <person name="Tulloss R.E."/>
            <person name="Uehling J."/>
            <person name="Grigoriev I.V."/>
            <person name="Vagvolgyi C."/>
            <person name="Papp T."/>
            <person name="Martin F.M."/>
            <person name="Miettinen O."/>
            <person name="Hibbett D.S."/>
            <person name="Nagy L.G."/>
        </authorList>
    </citation>
    <scope>NUCLEOTIDE SEQUENCE [LARGE SCALE GENOMIC DNA]</scope>
    <source>
        <strain evidence="1 2">NL-1719</strain>
    </source>
</reference>
<dbReference type="EMBL" id="ML208373">
    <property type="protein sequence ID" value="TFK67558.1"/>
    <property type="molecule type" value="Genomic_DNA"/>
</dbReference>
<organism evidence="1 2">
    <name type="scientific">Pluteus cervinus</name>
    <dbReference type="NCBI Taxonomy" id="181527"/>
    <lineage>
        <taxon>Eukaryota</taxon>
        <taxon>Fungi</taxon>
        <taxon>Dikarya</taxon>
        <taxon>Basidiomycota</taxon>
        <taxon>Agaricomycotina</taxon>
        <taxon>Agaricomycetes</taxon>
        <taxon>Agaricomycetidae</taxon>
        <taxon>Agaricales</taxon>
        <taxon>Pluteineae</taxon>
        <taxon>Pluteaceae</taxon>
        <taxon>Pluteus</taxon>
    </lineage>
</organism>
<dbReference type="Proteomes" id="UP000308600">
    <property type="component" value="Unassembled WGS sequence"/>
</dbReference>
<protein>
    <submittedName>
        <fullName evidence="1">Uncharacterized protein</fullName>
    </submittedName>
</protein>
<name>A0ACD3APB4_9AGAR</name>
<gene>
    <name evidence="1" type="ORF">BDN72DRAFT_93790</name>
</gene>
<evidence type="ECO:0000313" key="2">
    <source>
        <dbReference type="Proteomes" id="UP000308600"/>
    </source>
</evidence>
<keyword evidence="2" id="KW-1185">Reference proteome</keyword>
<evidence type="ECO:0000313" key="1">
    <source>
        <dbReference type="EMBL" id="TFK67558.1"/>
    </source>
</evidence>